<name>A0A1M6T544_PARC5</name>
<dbReference type="AlphaFoldDB" id="A0A1M6T544"/>
<accession>A0A1M6T544</accession>
<dbReference type="Proteomes" id="UP000184465">
    <property type="component" value="Unassembled WGS sequence"/>
</dbReference>
<dbReference type="PROSITE" id="PS51168">
    <property type="entry name" value="CHORISMATE_MUT_2"/>
    <property type="match status" value="1"/>
</dbReference>
<keyword evidence="1" id="KW-0413">Isomerase</keyword>
<dbReference type="SMART" id="SM00830">
    <property type="entry name" value="CM_2"/>
    <property type="match status" value="1"/>
</dbReference>
<keyword evidence="4" id="KW-1185">Reference proteome</keyword>
<dbReference type="InterPro" id="IPR036263">
    <property type="entry name" value="Chorismate_II_sf"/>
</dbReference>
<dbReference type="InterPro" id="IPR051331">
    <property type="entry name" value="Chorismate_mutase-related"/>
</dbReference>
<dbReference type="Gene3D" id="1.20.59.10">
    <property type="entry name" value="Chorismate mutase"/>
    <property type="match status" value="1"/>
</dbReference>
<organism evidence="3 4">
    <name type="scientific">Paramaledivibacter caminithermalis (strain DSM 15212 / CIP 107654 / DViRD3)</name>
    <name type="common">Clostridium caminithermale</name>
    <dbReference type="NCBI Taxonomy" id="1121301"/>
    <lineage>
        <taxon>Bacteria</taxon>
        <taxon>Bacillati</taxon>
        <taxon>Bacillota</taxon>
        <taxon>Clostridia</taxon>
        <taxon>Peptostreptococcales</taxon>
        <taxon>Caminicellaceae</taxon>
        <taxon>Paramaledivibacter</taxon>
    </lineage>
</organism>
<dbReference type="InterPro" id="IPR002701">
    <property type="entry name" value="CM_II_prokaryot"/>
</dbReference>
<evidence type="ECO:0000313" key="3">
    <source>
        <dbReference type="EMBL" id="SHK51986.1"/>
    </source>
</evidence>
<dbReference type="EMBL" id="FRAG01000079">
    <property type="protein sequence ID" value="SHK51986.1"/>
    <property type="molecule type" value="Genomic_DNA"/>
</dbReference>
<dbReference type="RefSeq" id="WP_073153174.1">
    <property type="nucleotide sequence ID" value="NZ_FRAG01000079.1"/>
</dbReference>
<dbReference type="STRING" id="1121301.SAMN02745912_03561"/>
<dbReference type="InterPro" id="IPR036979">
    <property type="entry name" value="CM_dom_sf"/>
</dbReference>
<dbReference type="PANTHER" id="PTHR38041">
    <property type="entry name" value="CHORISMATE MUTASE"/>
    <property type="match status" value="1"/>
</dbReference>
<dbReference type="SUPFAM" id="SSF48600">
    <property type="entry name" value="Chorismate mutase II"/>
    <property type="match status" value="1"/>
</dbReference>
<evidence type="ECO:0000256" key="1">
    <source>
        <dbReference type="ARBA" id="ARBA00023235"/>
    </source>
</evidence>
<proteinExistence type="predicted"/>
<dbReference type="OrthoDB" id="514491at2"/>
<dbReference type="GO" id="GO:0009697">
    <property type="term" value="P:salicylic acid biosynthetic process"/>
    <property type="evidence" value="ECO:0007669"/>
    <property type="project" value="TreeGrafter"/>
</dbReference>
<feature type="domain" description="Chorismate mutase" evidence="2">
    <location>
        <begin position="1"/>
        <end position="89"/>
    </location>
</feature>
<reference evidence="3 4" key="1">
    <citation type="submission" date="2016-11" db="EMBL/GenBank/DDBJ databases">
        <authorList>
            <person name="Jaros S."/>
            <person name="Januszkiewicz K."/>
            <person name="Wedrychowicz H."/>
        </authorList>
    </citation>
    <scope>NUCLEOTIDE SEQUENCE [LARGE SCALE GENOMIC DNA]</scope>
    <source>
        <strain evidence="3 4">DSM 15212</strain>
    </source>
</reference>
<dbReference type="Pfam" id="PF01817">
    <property type="entry name" value="CM_2"/>
    <property type="match status" value="1"/>
</dbReference>
<dbReference type="GO" id="GO:0004106">
    <property type="term" value="F:chorismate mutase activity"/>
    <property type="evidence" value="ECO:0007669"/>
    <property type="project" value="InterPro"/>
</dbReference>
<dbReference type="PANTHER" id="PTHR38041:SF1">
    <property type="entry name" value="CHORISMATE MUTASE"/>
    <property type="match status" value="1"/>
</dbReference>
<evidence type="ECO:0000313" key="4">
    <source>
        <dbReference type="Proteomes" id="UP000184465"/>
    </source>
</evidence>
<dbReference type="GO" id="GO:0046417">
    <property type="term" value="P:chorismate metabolic process"/>
    <property type="evidence" value="ECO:0007669"/>
    <property type="project" value="InterPro"/>
</dbReference>
<sequence>MEDLKFYRSKIDEIDESIIKKLGERFCIIHKIALFKRKKNIPMMQSNRVKEVFETRKKSGQLVGLREELIEELFQVIINNACKIENEIIDASKREGK</sequence>
<evidence type="ECO:0000259" key="2">
    <source>
        <dbReference type="PROSITE" id="PS51168"/>
    </source>
</evidence>
<gene>
    <name evidence="3" type="ORF">SAMN02745912_03561</name>
</gene>
<protein>
    <submittedName>
        <fullName evidence="3">Chorismate mutase</fullName>
    </submittedName>
</protein>